<reference evidence="1 2" key="1">
    <citation type="submission" date="2019-07" db="EMBL/GenBank/DDBJ databases">
        <title>Draft genome assembly of a fouling barnacle, Amphibalanus amphitrite (Darwin, 1854): The first reference genome for Thecostraca.</title>
        <authorList>
            <person name="Kim W."/>
        </authorList>
    </citation>
    <scope>NUCLEOTIDE SEQUENCE [LARGE SCALE GENOMIC DNA]</scope>
    <source>
        <strain evidence="1">SNU_AA5</strain>
        <tissue evidence="1">Soma without cirri and trophi</tissue>
    </source>
</reference>
<dbReference type="EMBL" id="VIIS01002228">
    <property type="protein sequence ID" value="KAF0286795.1"/>
    <property type="molecule type" value="Genomic_DNA"/>
</dbReference>
<evidence type="ECO:0000313" key="2">
    <source>
        <dbReference type="Proteomes" id="UP000440578"/>
    </source>
</evidence>
<comment type="caution">
    <text evidence="1">The sequence shown here is derived from an EMBL/GenBank/DDBJ whole genome shotgun (WGS) entry which is preliminary data.</text>
</comment>
<name>A0A6A4UZK2_AMPAM</name>
<keyword evidence="2" id="KW-1185">Reference proteome</keyword>
<proteinExistence type="predicted"/>
<sequence length="174" mass="19278">MGGPPPEPTKLGRRVGALGKLGPFSPLLVEGGGEGVVELLGDVVKAVELLGEVEKPPEELLGDVGKLLEPEKPLEELKRGLEKPLPRELEYPLEGLLIEFENPLELPMEFEKPEDPRELENPPEFLRELEKRLEELGELEKLPEKLETLLGGWVGAAVAPLWLPKLLWPPLTSR</sequence>
<evidence type="ECO:0000313" key="1">
    <source>
        <dbReference type="EMBL" id="KAF0286795.1"/>
    </source>
</evidence>
<gene>
    <name evidence="1" type="ORF">FJT64_014731</name>
</gene>
<dbReference type="Proteomes" id="UP000440578">
    <property type="component" value="Unassembled WGS sequence"/>
</dbReference>
<accession>A0A6A4UZK2</accession>
<dbReference type="AlphaFoldDB" id="A0A6A4UZK2"/>
<protein>
    <submittedName>
        <fullName evidence="1">Uncharacterized protein</fullName>
    </submittedName>
</protein>
<organism evidence="1 2">
    <name type="scientific">Amphibalanus amphitrite</name>
    <name type="common">Striped barnacle</name>
    <name type="synonym">Balanus amphitrite</name>
    <dbReference type="NCBI Taxonomy" id="1232801"/>
    <lineage>
        <taxon>Eukaryota</taxon>
        <taxon>Metazoa</taxon>
        <taxon>Ecdysozoa</taxon>
        <taxon>Arthropoda</taxon>
        <taxon>Crustacea</taxon>
        <taxon>Multicrustacea</taxon>
        <taxon>Cirripedia</taxon>
        <taxon>Thoracica</taxon>
        <taxon>Thoracicalcarea</taxon>
        <taxon>Balanomorpha</taxon>
        <taxon>Balanoidea</taxon>
        <taxon>Balanidae</taxon>
        <taxon>Amphibalaninae</taxon>
        <taxon>Amphibalanus</taxon>
    </lineage>
</organism>